<keyword evidence="2" id="KW-1185">Reference proteome</keyword>
<evidence type="ECO:0000313" key="2">
    <source>
        <dbReference type="Proteomes" id="UP000886653"/>
    </source>
</evidence>
<organism evidence="1 2">
    <name type="scientific">Cronartium quercuum f. sp. fusiforme G11</name>
    <dbReference type="NCBI Taxonomy" id="708437"/>
    <lineage>
        <taxon>Eukaryota</taxon>
        <taxon>Fungi</taxon>
        <taxon>Dikarya</taxon>
        <taxon>Basidiomycota</taxon>
        <taxon>Pucciniomycotina</taxon>
        <taxon>Pucciniomycetes</taxon>
        <taxon>Pucciniales</taxon>
        <taxon>Coleosporiaceae</taxon>
        <taxon>Cronartium</taxon>
    </lineage>
</organism>
<comment type="caution">
    <text evidence="1">The sequence shown here is derived from an EMBL/GenBank/DDBJ whole genome shotgun (WGS) entry which is preliminary data.</text>
</comment>
<protein>
    <submittedName>
        <fullName evidence="1">Uncharacterized protein</fullName>
    </submittedName>
</protein>
<proteinExistence type="predicted"/>
<dbReference type="EMBL" id="MU167239">
    <property type="protein sequence ID" value="KAG0148270.1"/>
    <property type="molecule type" value="Genomic_DNA"/>
</dbReference>
<dbReference type="Proteomes" id="UP000886653">
    <property type="component" value="Unassembled WGS sequence"/>
</dbReference>
<accession>A0A9P6TE12</accession>
<sequence length="83" mass="8821">MAYSGHIHAGSIGFHRFFGSISISDLFESRTPSSSSVSTARGCESGLKNAVSGGQEDFYTFHSVVKLSPRIAVGGAWLVQRQG</sequence>
<evidence type="ECO:0000313" key="1">
    <source>
        <dbReference type="EMBL" id="KAG0148270.1"/>
    </source>
</evidence>
<gene>
    <name evidence="1" type="ORF">CROQUDRAFT_105963</name>
</gene>
<dbReference type="AlphaFoldDB" id="A0A9P6TE12"/>
<name>A0A9P6TE12_9BASI</name>
<reference evidence="1" key="1">
    <citation type="submission" date="2013-11" db="EMBL/GenBank/DDBJ databases">
        <title>Genome sequence of the fusiform rust pathogen reveals effectors for host alternation and coevolution with pine.</title>
        <authorList>
            <consortium name="DOE Joint Genome Institute"/>
            <person name="Smith K."/>
            <person name="Pendleton A."/>
            <person name="Kubisiak T."/>
            <person name="Anderson C."/>
            <person name="Salamov A."/>
            <person name="Aerts A."/>
            <person name="Riley R."/>
            <person name="Clum A."/>
            <person name="Lindquist E."/>
            <person name="Ence D."/>
            <person name="Campbell M."/>
            <person name="Kronenberg Z."/>
            <person name="Feau N."/>
            <person name="Dhillon B."/>
            <person name="Hamelin R."/>
            <person name="Burleigh J."/>
            <person name="Smith J."/>
            <person name="Yandell M."/>
            <person name="Nelson C."/>
            <person name="Grigoriev I."/>
            <person name="Davis J."/>
        </authorList>
    </citation>
    <scope>NUCLEOTIDE SEQUENCE</scope>
    <source>
        <strain evidence="1">G11</strain>
    </source>
</reference>